<evidence type="ECO:0000313" key="5">
    <source>
        <dbReference type="Proteomes" id="UP001424741"/>
    </source>
</evidence>
<comment type="caution">
    <text evidence="4">The sequence shown here is derived from an EMBL/GenBank/DDBJ whole genome shotgun (WGS) entry which is preliminary data.</text>
</comment>
<dbReference type="PANTHER" id="PTHR24171">
    <property type="entry name" value="ANKYRIN REPEAT DOMAIN-CONTAINING PROTEIN 39-RELATED"/>
    <property type="match status" value="1"/>
</dbReference>
<feature type="repeat" description="ANK" evidence="3">
    <location>
        <begin position="230"/>
        <end position="270"/>
    </location>
</feature>
<dbReference type="PROSITE" id="PS50297">
    <property type="entry name" value="ANK_REP_REGION"/>
    <property type="match status" value="2"/>
</dbReference>
<evidence type="ECO:0000256" key="3">
    <source>
        <dbReference type="PROSITE-ProRule" id="PRU00023"/>
    </source>
</evidence>
<evidence type="ECO:0000256" key="1">
    <source>
        <dbReference type="ARBA" id="ARBA00022737"/>
    </source>
</evidence>
<proteinExistence type="predicted"/>
<protein>
    <recommendedName>
        <fullName evidence="6">Ankyrin repeat domain-containing protein</fullName>
    </recommendedName>
</protein>
<name>A0ABP9V1J2_9BACT</name>
<dbReference type="RefSeq" id="WP_346189060.1">
    <property type="nucleotide sequence ID" value="NZ_BAABRL010000008.1"/>
</dbReference>
<organism evidence="4 5">
    <name type="scientific">Rubritalea halochordaticola</name>
    <dbReference type="NCBI Taxonomy" id="714537"/>
    <lineage>
        <taxon>Bacteria</taxon>
        <taxon>Pseudomonadati</taxon>
        <taxon>Verrucomicrobiota</taxon>
        <taxon>Verrucomicrobiia</taxon>
        <taxon>Verrucomicrobiales</taxon>
        <taxon>Rubritaleaceae</taxon>
        <taxon>Rubritalea</taxon>
    </lineage>
</organism>
<gene>
    <name evidence="4" type="ORF">Rhal01_02561</name>
</gene>
<dbReference type="InterPro" id="IPR002110">
    <property type="entry name" value="Ankyrin_rpt"/>
</dbReference>
<keyword evidence="5" id="KW-1185">Reference proteome</keyword>
<keyword evidence="1" id="KW-0677">Repeat</keyword>
<reference evidence="4 5" key="1">
    <citation type="submission" date="2024-02" db="EMBL/GenBank/DDBJ databases">
        <title>Rubritalea halochordaticola NBRC 107102.</title>
        <authorList>
            <person name="Ichikawa N."/>
            <person name="Katano-Makiyama Y."/>
            <person name="Hidaka K."/>
        </authorList>
    </citation>
    <scope>NUCLEOTIDE SEQUENCE [LARGE SCALE GENOMIC DNA]</scope>
    <source>
        <strain evidence="4 5">NBRC 107102</strain>
    </source>
</reference>
<keyword evidence="2 3" id="KW-0040">ANK repeat</keyword>
<evidence type="ECO:0008006" key="6">
    <source>
        <dbReference type="Google" id="ProtNLM"/>
    </source>
</evidence>
<feature type="repeat" description="ANK" evidence="3">
    <location>
        <begin position="24"/>
        <end position="56"/>
    </location>
</feature>
<sequence length="321" mass="34341">MISLSFILRSLAACICVLFVSCGEGVTPLMKAAKEGSTAQIDTLLQEKAAVDEQSKYGWTALMFACWQGHDDAVETLLEAGADPNISSSTVPSSFETVAGHPPSTALQEAIRNKHTGIAKTLIKAGAKLDPASVARAGGLGDLDFLRYLKSQGADFNTPSENAFAASALCAAASAGHSSAVRWLLANGASPNLVAASSTALIEAIRSDQPAIVRLLIQHGADVNLAPGHMGESPLYIAATKYTHERNYENNLSIIRELLRSGADPQQKKGYSQETPLETLAIQKANTEKGLQEADNETYRSRLQQSLEHQNTIIRLLKQQR</sequence>
<dbReference type="SUPFAM" id="SSF48403">
    <property type="entry name" value="Ankyrin repeat"/>
    <property type="match status" value="1"/>
</dbReference>
<dbReference type="Proteomes" id="UP001424741">
    <property type="component" value="Unassembled WGS sequence"/>
</dbReference>
<dbReference type="InterPro" id="IPR036770">
    <property type="entry name" value="Ankyrin_rpt-contain_sf"/>
</dbReference>
<feature type="repeat" description="ANK" evidence="3">
    <location>
        <begin position="57"/>
        <end position="89"/>
    </location>
</feature>
<dbReference type="EMBL" id="BAABRL010000008">
    <property type="protein sequence ID" value="GAA5496378.1"/>
    <property type="molecule type" value="Genomic_DNA"/>
</dbReference>
<accession>A0ABP9V1J2</accession>
<dbReference type="PRINTS" id="PR01415">
    <property type="entry name" value="ANKYRIN"/>
</dbReference>
<dbReference type="Pfam" id="PF12796">
    <property type="entry name" value="Ank_2"/>
    <property type="match status" value="2"/>
</dbReference>
<dbReference type="PROSITE" id="PS50088">
    <property type="entry name" value="ANK_REPEAT"/>
    <property type="match status" value="4"/>
</dbReference>
<dbReference type="SMART" id="SM00248">
    <property type="entry name" value="ANK"/>
    <property type="match status" value="6"/>
</dbReference>
<feature type="repeat" description="ANK" evidence="3">
    <location>
        <begin position="196"/>
        <end position="228"/>
    </location>
</feature>
<evidence type="ECO:0000256" key="2">
    <source>
        <dbReference type="ARBA" id="ARBA00023043"/>
    </source>
</evidence>
<evidence type="ECO:0000313" key="4">
    <source>
        <dbReference type="EMBL" id="GAA5496378.1"/>
    </source>
</evidence>
<dbReference type="Pfam" id="PF00023">
    <property type="entry name" value="Ank"/>
    <property type="match status" value="1"/>
</dbReference>
<dbReference type="Gene3D" id="1.25.40.20">
    <property type="entry name" value="Ankyrin repeat-containing domain"/>
    <property type="match status" value="2"/>
</dbReference>